<organism evidence="2 3">
    <name type="scientific">Lithospermum erythrorhizon</name>
    <name type="common">Purple gromwell</name>
    <name type="synonym">Lithospermum officinale var. erythrorhizon</name>
    <dbReference type="NCBI Taxonomy" id="34254"/>
    <lineage>
        <taxon>Eukaryota</taxon>
        <taxon>Viridiplantae</taxon>
        <taxon>Streptophyta</taxon>
        <taxon>Embryophyta</taxon>
        <taxon>Tracheophyta</taxon>
        <taxon>Spermatophyta</taxon>
        <taxon>Magnoliopsida</taxon>
        <taxon>eudicotyledons</taxon>
        <taxon>Gunneridae</taxon>
        <taxon>Pentapetalae</taxon>
        <taxon>asterids</taxon>
        <taxon>lamiids</taxon>
        <taxon>Boraginales</taxon>
        <taxon>Boraginaceae</taxon>
        <taxon>Boraginoideae</taxon>
        <taxon>Lithospermeae</taxon>
        <taxon>Lithospermum</taxon>
    </lineage>
</organism>
<evidence type="ECO:0000256" key="1">
    <source>
        <dbReference type="SAM" id="MobiDB-lite"/>
    </source>
</evidence>
<protein>
    <submittedName>
        <fullName evidence="2">Uncharacterized protein</fullName>
    </submittedName>
</protein>
<dbReference type="PANTHER" id="PTHR34666:SF1">
    <property type="entry name" value="OS02G0554800 PROTEIN"/>
    <property type="match status" value="1"/>
</dbReference>
<evidence type="ECO:0000313" key="3">
    <source>
        <dbReference type="Proteomes" id="UP001454036"/>
    </source>
</evidence>
<accession>A0AAV3QL77</accession>
<dbReference type="Proteomes" id="UP001454036">
    <property type="component" value="Unassembled WGS sequence"/>
</dbReference>
<keyword evidence="3" id="KW-1185">Reference proteome</keyword>
<name>A0AAV3QL77_LITER</name>
<proteinExistence type="predicted"/>
<feature type="region of interest" description="Disordered" evidence="1">
    <location>
        <begin position="1"/>
        <end position="20"/>
    </location>
</feature>
<dbReference type="PANTHER" id="PTHR34666">
    <property type="entry name" value="EXPRESSED PROTEIN"/>
    <property type="match status" value="1"/>
</dbReference>
<evidence type="ECO:0000313" key="2">
    <source>
        <dbReference type="EMBL" id="GAA0164484.1"/>
    </source>
</evidence>
<dbReference type="AlphaFoldDB" id="A0AAV3QL77"/>
<sequence>MSKVESQKDLSFPTITKMPPHLSESRPMSRFFATKKRLNLVTRSLSADNLLDYGRQTRLDHMGIEKEAEEKMDLLWENFNEEISTSRTHFIEADDKSNSTRSMKLPNANVLMLSSRRKSVAAVMSVLRKICLIHNYQHSVNKL</sequence>
<reference evidence="2 3" key="1">
    <citation type="submission" date="2024-01" db="EMBL/GenBank/DDBJ databases">
        <title>The complete chloroplast genome sequence of Lithospermum erythrorhizon: insights into the phylogenetic relationship among Boraginaceae species and the maternal lineages of purple gromwells.</title>
        <authorList>
            <person name="Okada T."/>
            <person name="Watanabe K."/>
        </authorList>
    </citation>
    <scope>NUCLEOTIDE SEQUENCE [LARGE SCALE GENOMIC DNA]</scope>
</reference>
<dbReference type="EMBL" id="BAABME010005061">
    <property type="protein sequence ID" value="GAA0164484.1"/>
    <property type="molecule type" value="Genomic_DNA"/>
</dbReference>
<gene>
    <name evidence="2" type="ORF">LIER_20105</name>
</gene>
<comment type="caution">
    <text evidence="2">The sequence shown here is derived from an EMBL/GenBank/DDBJ whole genome shotgun (WGS) entry which is preliminary data.</text>
</comment>